<dbReference type="STRING" id="1051891.A0A0C3QLM5"/>
<proteinExistence type="predicted"/>
<dbReference type="Proteomes" id="UP000054248">
    <property type="component" value="Unassembled WGS sequence"/>
</dbReference>
<dbReference type="AlphaFoldDB" id="A0A0C3QLM5"/>
<keyword evidence="2" id="KW-1133">Transmembrane helix</keyword>
<evidence type="ECO:0000256" key="1">
    <source>
        <dbReference type="SAM" id="MobiDB-lite"/>
    </source>
</evidence>
<dbReference type="HOGENOM" id="CLU_128323_1_0_1"/>
<reference evidence="4" key="2">
    <citation type="submission" date="2015-01" db="EMBL/GenBank/DDBJ databases">
        <title>Evolutionary Origins and Diversification of the Mycorrhizal Mutualists.</title>
        <authorList>
            <consortium name="DOE Joint Genome Institute"/>
            <consortium name="Mycorrhizal Genomics Consortium"/>
            <person name="Kohler A."/>
            <person name="Kuo A."/>
            <person name="Nagy L.G."/>
            <person name="Floudas D."/>
            <person name="Copeland A."/>
            <person name="Barry K.W."/>
            <person name="Cichocki N."/>
            <person name="Veneault-Fourrey C."/>
            <person name="LaButti K."/>
            <person name="Lindquist E.A."/>
            <person name="Lipzen A."/>
            <person name="Lundell T."/>
            <person name="Morin E."/>
            <person name="Murat C."/>
            <person name="Riley R."/>
            <person name="Ohm R."/>
            <person name="Sun H."/>
            <person name="Tunlid A."/>
            <person name="Henrissat B."/>
            <person name="Grigoriev I.V."/>
            <person name="Hibbett D.S."/>
            <person name="Martin F."/>
        </authorList>
    </citation>
    <scope>NUCLEOTIDE SEQUENCE [LARGE SCALE GENOMIC DNA]</scope>
    <source>
        <strain evidence="4">MUT 4182</strain>
    </source>
</reference>
<organism evidence="3 4">
    <name type="scientific">Tulasnella calospora MUT 4182</name>
    <dbReference type="NCBI Taxonomy" id="1051891"/>
    <lineage>
        <taxon>Eukaryota</taxon>
        <taxon>Fungi</taxon>
        <taxon>Dikarya</taxon>
        <taxon>Basidiomycota</taxon>
        <taxon>Agaricomycotina</taxon>
        <taxon>Agaricomycetes</taxon>
        <taxon>Cantharellales</taxon>
        <taxon>Tulasnellaceae</taxon>
        <taxon>Tulasnella</taxon>
    </lineage>
</organism>
<dbReference type="EMBL" id="KN823007">
    <property type="protein sequence ID" value="KIO27564.1"/>
    <property type="molecule type" value="Genomic_DNA"/>
</dbReference>
<evidence type="ECO:0000256" key="2">
    <source>
        <dbReference type="SAM" id="Phobius"/>
    </source>
</evidence>
<keyword evidence="4" id="KW-1185">Reference proteome</keyword>
<feature type="transmembrane region" description="Helical" evidence="2">
    <location>
        <begin position="39"/>
        <end position="57"/>
    </location>
</feature>
<keyword evidence="2" id="KW-0812">Transmembrane</keyword>
<name>A0A0C3QLM5_9AGAM</name>
<feature type="region of interest" description="Disordered" evidence="1">
    <location>
        <begin position="1"/>
        <end position="31"/>
    </location>
</feature>
<evidence type="ECO:0000313" key="3">
    <source>
        <dbReference type="EMBL" id="KIO27564.1"/>
    </source>
</evidence>
<gene>
    <name evidence="3" type="ORF">M407DRAFT_243313</name>
</gene>
<evidence type="ECO:0000313" key="4">
    <source>
        <dbReference type="Proteomes" id="UP000054248"/>
    </source>
</evidence>
<accession>A0A0C3QLM5</accession>
<sequence>MTSSPSTPKPDSSNTLPQPQQSRQSTATTRRVRWRQKRLVLLLVFVGIWLFVAYKLFVSPIAYQKPKRPRVIHADRYSDQHKYRPAASPVVTETLKDGTLLVRGAFRNPYQQHDEL</sequence>
<reference evidence="3 4" key="1">
    <citation type="submission" date="2014-04" db="EMBL/GenBank/DDBJ databases">
        <authorList>
            <consortium name="DOE Joint Genome Institute"/>
            <person name="Kuo A."/>
            <person name="Girlanda M."/>
            <person name="Perotto S."/>
            <person name="Kohler A."/>
            <person name="Nagy L.G."/>
            <person name="Floudas D."/>
            <person name="Copeland A."/>
            <person name="Barry K.W."/>
            <person name="Cichocki N."/>
            <person name="Veneault-Fourrey C."/>
            <person name="LaButti K."/>
            <person name="Lindquist E.A."/>
            <person name="Lipzen A."/>
            <person name="Lundell T."/>
            <person name="Morin E."/>
            <person name="Murat C."/>
            <person name="Sun H."/>
            <person name="Tunlid A."/>
            <person name="Henrissat B."/>
            <person name="Grigoriev I.V."/>
            <person name="Hibbett D.S."/>
            <person name="Martin F."/>
            <person name="Nordberg H.P."/>
            <person name="Cantor M.N."/>
            <person name="Hua S.X."/>
        </authorList>
    </citation>
    <scope>NUCLEOTIDE SEQUENCE [LARGE SCALE GENOMIC DNA]</scope>
    <source>
        <strain evidence="3 4">MUT 4182</strain>
    </source>
</reference>
<feature type="compositionally biased region" description="Low complexity" evidence="1">
    <location>
        <begin position="1"/>
        <end position="15"/>
    </location>
</feature>
<dbReference type="OrthoDB" id="2538110at2759"/>
<feature type="compositionally biased region" description="Polar residues" evidence="1">
    <location>
        <begin position="16"/>
        <end position="29"/>
    </location>
</feature>
<protein>
    <submittedName>
        <fullName evidence="3">Uncharacterized protein</fullName>
    </submittedName>
</protein>
<keyword evidence="2" id="KW-0472">Membrane</keyword>